<gene>
    <name evidence="3" type="ORF">GHYDROH2_16460</name>
</gene>
<dbReference type="Gene3D" id="1.10.780.10">
    <property type="entry name" value="Hydroxylamine Oxidoreductase, Chain A, domain 1"/>
    <property type="match status" value="1"/>
</dbReference>
<evidence type="ECO:0000313" key="3">
    <source>
        <dbReference type="EMBL" id="GLI38145.1"/>
    </source>
</evidence>
<dbReference type="Proteomes" id="UP001144352">
    <property type="component" value="Unassembled WGS sequence"/>
</dbReference>
<dbReference type="PANTHER" id="PTHR35038:SF8">
    <property type="entry name" value="C-TYPE POLYHEME CYTOCHROME OMCC"/>
    <property type="match status" value="1"/>
</dbReference>
<protein>
    <recommendedName>
        <fullName evidence="5">Cytochrome C</fullName>
    </recommendedName>
</protein>
<name>A0A9W6LCP4_9BACT</name>
<dbReference type="EMBL" id="BSDS01000001">
    <property type="protein sequence ID" value="GLI38145.1"/>
    <property type="molecule type" value="Genomic_DNA"/>
</dbReference>
<dbReference type="Pfam" id="PF13447">
    <property type="entry name" value="Multi-haem_cyto"/>
    <property type="match status" value="2"/>
</dbReference>
<organism evidence="3 4">
    <name type="scientific">Geobacter hydrogenophilus</name>
    <dbReference type="NCBI Taxonomy" id="40983"/>
    <lineage>
        <taxon>Bacteria</taxon>
        <taxon>Pseudomonadati</taxon>
        <taxon>Thermodesulfobacteriota</taxon>
        <taxon>Desulfuromonadia</taxon>
        <taxon>Geobacterales</taxon>
        <taxon>Geobacteraceae</taxon>
        <taxon>Geobacter</taxon>
    </lineage>
</organism>
<keyword evidence="1 2" id="KW-0732">Signal</keyword>
<dbReference type="SUPFAM" id="SSF48695">
    <property type="entry name" value="Multiheme cytochromes"/>
    <property type="match status" value="1"/>
</dbReference>
<dbReference type="InterPro" id="IPR051829">
    <property type="entry name" value="Multiheme_Cytochr_ET"/>
</dbReference>
<dbReference type="Gene3D" id="1.20.850.10">
    <property type="entry name" value="Hydroxylamine Oxidoreductase, Chain A, domain 2"/>
    <property type="match status" value="1"/>
</dbReference>
<dbReference type="PANTHER" id="PTHR35038">
    <property type="entry name" value="DISSIMILATORY SULFITE REDUCTASE SIRA"/>
    <property type="match status" value="1"/>
</dbReference>
<evidence type="ECO:0000313" key="4">
    <source>
        <dbReference type="Proteomes" id="UP001144352"/>
    </source>
</evidence>
<sequence length="413" mass="46154">MKGLIARYSIAAVVTVLGIAASLGLRAAPTEAAQKSKCISCHEKVTPGVVTQFLSGKMGKTLDCSTCHGSDHQSEKDVAKVKLPTPETCAQCHEKRVKEYREGKHALAWVSMKAMPMINHQPSAVGGGDLKGCSACHKVGEKPMADLTRYGTGACDSCHTRHTFSVKEAQDPRACRTCHMGFDHPQWEMWQTSKHGTIWEIEPTTGRAPTCQTCHMPDGNHGVMTAWGFLALRVPEDDKEWWDNRVTILKAIGVLDEKGQPTERFDAVKAAKIARLTKEDFNKERKKMIDVCSKCHSKSYAEANLKAGDDIIREVDKIFADSIRTVKGLYDDGILKKPAGWKYAPDLLQFYEAKSAAEQELYLIFLEYRQRAFQGAFHANPDYMHWYGWAKVKEAAARIKEDAERLRAEAKKH</sequence>
<accession>A0A9W6LCP4</accession>
<evidence type="ECO:0000256" key="1">
    <source>
        <dbReference type="ARBA" id="ARBA00022729"/>
    </source>
</evidence>
<dbReference type="InterPro" id="IPR036280">
    <property type="entry name" value="Multihaem_cyt_sf"/>
</dbReference>
<evidence type="ECO:0008006" key="5">
    <source>
        <dbReference type="Google" id="ProtNLM"/>
    </source>
</evidence>
<dbReference type="AlphaFoldDB" id="A0A9W6LCP4"/>
<feature type="chain" id="PRO_5040912552" description="Cytochrome C" evidence="2">
    <location>
        <begin position="28"/>
        <end position="413"/>
    </location>
</feature>
<reference evidence="3" key="1">
    <citation type="submission" date="2022-12" db="EMBL/GenBank/DDBJ databases">
        <title>Reference genome sequencing for broad-spectrum identification of bacterial and archaeal isolates by mass spectrometry.</title>
        <authorList>
            <person name="Sekiguchi Y."/>
            <person name="Tourlousse D.M."/>
        </authorList>
    </citation>
    <scope>NUCLEOTIDE SEQUENCE</scope>
    <source>
        <strain evidence="3">H2</strain>
    </source>
</reference>
<proteinExistence type="predicted"/>
<dbReference type="RefSeq" id="WP_214186102.1">
    <property type="nucleotide sequence ID" value="NZ_BSDS01000001.1"/>
</dbReference>
<evidence type="ECO:0000256" key="2">
    <source>
        <dbReference type="SAM" id="SignalP"/>
    </source>
</evidence>
<feature type="signal peptide" evidence="2">
    <location>
        <begin position="1"/>
        <end position="27"/>
    </location>
</feature>
<comment type="caution">
    <text evidence="3">The sequence shown here is derived from an EMBL/GenBank/DDBJ whole genome shotgun (WGS) entry which is preliminary data.</text>
</comment>
<keyword evidence="4" id="KW-1185">Reference proteome</keyword>